<keyword evidence="2" id="KW-0342">GTP-binding</keyword>
<dbReference type="PROSITE" id="PS50936">
    <property type="entry name" value="ENGC_GTPASE"/>
    <property type="match status" value="1"/>
</dbReference>
<dbReference type="PANTHER" id="PTHR32120:SF11">
    <property type="entry name" value="SMALL RIBOSOMAL SUBUNIT BIOGENESIS GTPASE RSGA 1, MITOCHONDRIAL-RELATED"/>
    <property type="match status" value="1"/>
</dbReference>
<reference evidence="6 7" key="1">
    <citation type="submission" date="2024-03" db="EMBL/GenBank/DDBJ databases">
        <title>Complete genome sequence of the green alga Chloropicon roscoffensis RCC1871.</title>
        <authorList>
            <person name="Lemieux C."/>
            <person name="Pombert J.-F."/>
            <person name="Otis C."/>
            <person name="Turmel M."/>
        </authorList>
    </citation>
    <scope>NUCLEOTIDE SEQUENCE [LARGE SCALE GENOMIC DNA]</scope>
    <source>
        <strain evidence="6 7">RCC1871</strain>
    </source>
</reference>
<dbReference type="Gene3D" id="2.40.50.140">
    <property type="entry name" value="Nucleic acid-binding proteins"/>
    <property type="match status" value="1"/>
</dbReference>
<dbReference type="Gene3D" id="1.10.40.50">
    <property type="entry name" value="Probable gtpase engc, domain 3"/>
    <property type="match status" value="1"/>
</dbReference>
<proteinExistence type="inferred from homology"/>
<protein>
    <submittedName>
        <fullName evidence="6">Small ribosomal subunit biogenesis GTPase RsgA</fullName>
    </submittedName>
</protein>
<dbReference type="CDD" id="cd01854">
    <property type="entry name" value="YjeQ_EngC"/>
    <property type="match status" value="1"/>
</dbReference>
<sequence>MLVRMVGAGKGLWPRNAAVEVVDRLACGLGSSSATTTATTGTARRARNLQLGRHWRGARPSLRVGWSRSPCRTVAMCEFSSSAEVVSDAEIVRGRVVSHRANFVHVKLQLEGAEGDRGGAEAEEEAVGYGSKDELLCVTRSVLKKMKRQVLVGDFVEVSSVDWTLGHGVVKSVLPRQSIFQTPAVANVEIALVMFALTDPPIEANQVSRFLVAAEGAGLDSGVLVVLNKTDLVSREETKAWVDRLGSWGYRAIPVSASGGEGVGAVCDALEGKLGVVVGPSGVGKSSLINSINASAGGEAGGLGEGEGALLDVGEVSARTGRGKHTTRNISLIRLSNGGFLADTPGFNQPHLVGVASRELPGCFPEIGRRLEDGRCEFKNCSHVHEPGCVVRGDWERYPMYVDLYHQARDLEAKALRTGAKKETREGDSIKKVRKGGKVDVEPRLNRKKHRRTSRKLSKQQFKQAVMEDDWD</sequence>
<gene>
    <name evidence="6" type="ORF">HKI87_01g04240</name>
</gene>
<feature type="domain" description="EngC GTPase" evidence="4">
    <location>
        <begin position="186"/>
        <end position="348"/>
    </location>
</feature>
<evidence type="ECO:0000256" key="1">
    <source>
        <dbReference type="ARBA" id="ARBA00022741"/>
    </source>
</evidence>
<dbReference type="HAMAP" id="MF_01820">
    <property type="entry name" value="GTPase_RsgA"/>
    <property type="match status" value="1"/>
</dbReference>
<dbReference type="Proteomes" id="UP001472866">
    <property type="component" value="Chromosome 01"/>
</dbReference>
<dbReference type="SUPFAM" id="SSF50249">
    <property type="entry name" value="Nucleic acid-binding proteins"/>
    <property type="match status" value="1"/>
</dbReference>
<evidence type="ECO:0000259" key="5">
    <source>
        <dbReference type="PROSITE" id="PS51721"/>
    </source>
</evidence>
<organism evidence="6 7">
    <name type="scientific">Chloropicon roscoffensis</name>
    <dbReference type="NCBI Taxonomy" id="1461544"/>
    <lineage>
        <taxon>Eukaryota</taxon>
        <taxon>Viridiplantae</taxon>
        <taxon>Chlorophyta</taxon>
        <taxon>Chloropicophyceae</taxon>
        <taxon>Chloropicales</taxon>
        <taxon>Chloropicaceae</taxon>
        <taxon>Chloropicon</taxon>
    </lineage>
</organism>
<accession>A0AAX4NXM9</accession>
<evidence type="ECO:0000313" key="7">
    <source>
        <dbReference type="Proteomes" id="UP001472866"/>
    </source>
</evidence>
<dbReference type="GO" id="GO:0005525">
    <property type="term" value="F:GTP binding"/>
    <property type="evidence" value="ECO:0007669"/>
    <property type="project" value="UniProtKB-KW"/>
</dbReference>
<dbReference type="InterPro" id="IPR027417">
    <property type="entry name" value="P-loop_NTPase"/>
</dbReference>
<dbReference type="InterPro" id="IPR030378">
    <property type="entry name" value="G_CP_dom"/>
</dbReference>
<dbReference type="PROSITE" id="PS51721">
    <property type="entry name" value="G_CP"/>
    <property type="match status" value="1"/>
</dbReference>
<keyword evidence="1" id="KW-0547">Nucleotide-binding</keyword>
<name>A0AAX4NXM9_9CHLO</name>
<evidence type="ECO:0000259" key="4">
    <source>
        <dbReference type="PROSITE" id="PS50936"/>
    </source>
</evidence>
<feature type="compositionally biased region" description="Basic residues" evidence="3">
    <location>
        <begin position="446"/>
        <end position="458"/>
    </location>
</feature>
<feature type="domain" description="CP-type G" evidence="5">
    <location>
        <begin position="177"/>
        <end position="350"/>
    </location>
</feature>
<dbReference type="Gene3D" id="3.40.50.300">
    <property type="entry name" value="P-loop containing nucleotide triphosphate hydrolases"/>
    <property type="match status" value="1"/>
</dbReference>
<evidence type="ECO:0000313" key="6">
    <source>
        <dbReference type="EMBL" id="WZN58900.1"/>
    </source>
</evidence>
<evidence type="ECO:0000256" key="2">
    <source>
        <dbReference type="ARBA" id="ARBA00023134"/>
    </source>
</evidence>
<dbReference type="InterPro" id="IPR012340">
    <property type="entry name" value="NA-bd_OB-fold"/>
</dbReference>
<dbReference type="InterPro" id="IPR010914">
    <property type="entry name" value="RsgA_GTPase_dom"/>
</dbReference>
<keyword evidence="7" id="KW-1185">Reference proteome</keyword>
<dbReference type="EMBL" id="CP151501">
    <property type="protein sequence ID" value="WZN58900.1"/>
    <property type="molecule type" value="Genomic_DNA"/>
</dbReference>
<dbReference type="NCBIfam" id="TIGR00157">
    <property type="entry name" value="ribosome small subunit-dependent GTPase A"/>
    <property type="match status" value="1"/>
</dbReference>
<dbReference type="PANTHER" id="PTHR32120">
    <property type="entry name" value="SMALL RIBOSOMAL SUBUNIT BIOGENESIS GTPASE RSGA"/>
    <property type="match status" value="1"/>
</dbReference>
<evidence type="ECO:0000256" key="3">
    <source>
        <dbReference type="SAM" id="MobiDB-lite"/>
    </source>
</evidence>
<dbReference type="Pfam" id="PF03193">
    <property type="entry name" value="RsgA_GTPase"/>
    <property type="match status" value="1"/>
</dbReference>
<dbReference type="AlphaFoldDB" id="A0AAX4NXM9"/>
<dbReference type="GO" id="GO:0003924">
    <property type="term" value="F:GTPase activity"/>
    <property type="evidence" value="ECO:0007669"/>
    <property type="project" value="InterPro"/>
</dbReference>
<dbReference type="SUPFAM" id="SSF52540">
    <property type="entry name" value="P-loop containing nucleoside triphosphate hydrolases"/>
    <property type="match status" value="1"/>
</dbReference>
<feature type="region of interest" description="Disordered" evidence="3">
    <location>
        <begin position="419"/>
        <end position="472"/>
    </location>
</feature>
<dbReference type="InterPro" id="IPR004881">
    <property type="entry name" value="Ribosome_biogen_GTPase_RsgA"/>
</dbReference>
<feature type="compositionally biased region" description="Basic and acidic residues" evidence="3">
    <location>
        <begin position="419"/>
        <end position="445"/>
    </location>
</feature>